<name>A0A1F7WSW0_9BACT</name>
<sequence>MGRVIISEEICKGCEACVLVCPAKILKLSEHLNESGYHPVSCIDQSKCTGCASCFRVCPDIVFEIYR</sequence>
<keyword evidence="3" id="KW-0411">Iron-sulfur</keyword>
<evidence type="ECO:0000256" key="1">
    <source>
        <dbReference type="ARBA" id="ARBA00022723"/>
    </source>
</evidence>
<dbReference type="InterPro" id="IPR017896">
    <property type="entry name" value="4Fe4S_Fe-S-bd"/>
</dbReference>
<protein>
    <recommendedName>
        <fullName evidence="4">4Fe-4S ferredoxin-type domain-containing protein</fullName>
    </recommendedName>
</protein>
<gene>
    <name evidence="5" type="ORF">A2008_08100</name>
</gene>
<dbReference type="PROSITE" id="PS51379">
    <property type="entry name" value="4FE4S_FER_2"/>
    <property type="match status" value="2"/>
</dbReference>
<dbReference type="EMBL" id="MGFH01000101">
    <property type="protein sequence ID" value="OGM05727.1"/>
    <property type="molecule type" value="Genomic_DNA"/>
</dbReference>
<accession>A0A1F7WSW0</accession>
<evidence type="ECO:0000256" key="2">
    <source>
        <dbReference type="ARBA" id="ARBA00023004"/>
    </source>
</evidence>
<dbReference type="STRING" id="1817813.A2008_08100"/>
<evidence type="ECO:0000256" key="3">
    <source>
        <dbReference type="ARBA" id="ARBA00023014"/>
    </source>
</evidence>
<evidence type="ECO:0000259" key="4">
    <source>
        <dbReference type="PROSITE" id="PS51379"/>
    </source>
</evidence>
<dbReference type="GO" id="GO:0046872">
    <property type="term" value="F:metal ion binding"/>
    <property type="evidence" value="ECO:0007669"/>
    <property type="project" value="UniProtKB-KW"/>
</dbReference>
<dbReference type="GO" id="GO:0051536">
    <property type="term" value="F:iron-sulfur cluster binding"/>
    <property type="evidence" value="ECO:0007669"/>
    <property type="project" value="UniProtKB-KW"/>
</dbReference>
<evidence type="ECO:0000313" key="6">
    <source>
        <dbReference type="Proteomes" id="UP000178735"/>
    </source>
</evidence>
<feature type="domain" description="4Fe-4S ferredoxin-type" evidence="4">
    <location>
        <begin position="2"/>
        <end position="31"/>
    </location>
</feature>
<keyword evidence="1" id="KW-0479">Metal-binding</keyword>
<keyword evidence="2" id="KW-0408">Iron</keyword>
<comment type="caution">
    <text evidence="5">The sequence shown here is derived from an EMBL/GenBank/DDBJ whole genome shotgun (WGS) entry which is preliminary data.</text>
</comment>
<dbReference type="SUPFAM" id="SSF54862">
    <property type="entry name" value="4Fe-4S ferredoxins"/>
    <property type="match status" value="1"/>
</dbReference>
<dbReference type="AlphaFoldDB" id="A0A1F7WSW0"/>
<dbReference type="Proteomes" id="UP000178735">
    <property type="component" value="Unassembled WGS sequence"/>
</dbReference>
<proteinExistence type="predicted"/>
<evidence type="ECO:0000313" key="5">
    <source>
        <dbReference type="EMBL" id="OGM05727.1"/>
    </source>
</evidence>
<dbReference type="InterPro" id="IPR017900">
    <property type="entry name" value="4Fe4S_Fe_S_CS"/>
</dbReference>
<dbReference type="Pfam" id="PF12838">
    <property type="entry name" value="Fer4_7"/>
    <property type="match status" value="1"/>
</dbReference>
<reference evidence="5 6" key="1">
    <citation type="journal article" date="2016" name="Nat. Commun.">
        <title>Thousands of microbial genomes shed light on interconnected biogeochemical processes in an aquifer system.</title>
        <authorList>
            <person name="Anantharaman K."/>
            <person name="Brown C.T."/>
            <person name="Hug L.A."/>
            <person name="Sharon I."/>
            <person name="Castelle C.J."/>
            <person name="Probst A.J."/>
            <person name="Thomas B.C."/>
            <person name="Singh A."/>
            <person name="Wilkins M.J."/>
            <person name="Karaoz U."/>
            <person name="Brodie E.L."/>
            <person name="Williams K.H."/>
            <person name="Hubbard S.S."/>
            <person name="Banfield J.F."/>
        </authorList>
    </citation>
    <scope>NUCLEOTIDE SEQUENCE [LARGE SCALE GENOMIC DNA]</scope>
</reference>
<organism evidence="5 6">
    <name type="scientific">Candidatus Wallbacteria bacterium GWC2_49_35</name>
    <dbReference type="NCBI Taxonomy" id="1817813"/>
    <lineage>
        <taxon>Bacteria</taxon>
        <taxon>Candidatus Walliibacteriota</taxon>
    </lineage>
</organism>
<dbReference type="Gene3D" id="3.30.70.20">
    <property type="match status" value="2"/>
</dbReference>
<dbReference type="PROSITE" id="PS00198">
    <property type="entry name" value="4FE4S_FER_1"/>
    <property type="match status" value="1"/>
</dbReference>
<feature type="domain" description="4Fe-4S ferredoxin-type" evidence="4">
    <location>
        <begin position="38"/>
        <end position="67"/>
    </location>
</feature>